<dbReference type="Proteomes" id="UP000199415">
    <property type="component" value="Unassembled WGS sequence"/>
</dbReference>
<keyword evidence="1" id="KW-0472">Membrane</keyword>
<dbReference type="RefSeq" id="WP_143006109.1">
    <property type="nucleotide sequence ID" value="NZ_FNCE01000001.1"/>
</dbReference>
<feature type="transmembrane region" description="Helical" evidence="1">
    <location>
        <begin position="34"/>
        <end position="58"/>
    </location>
</feature>
<accession>A0A1G7LFB8</accession>
<evidence type="ECO:0000313" key="3">
    <source>
        <dbReference type="Proteomes" id="UP000199415"/>
    </source>
</evidence>
<sequence>MTDNNGGYQGDGENQSNLSHDNDLLTWDQISSGIGYLSTAIAVIIPIATLLLYFLAYWDEYWFFHEAGVPSEFVNISFTEIVSFASHTLIFIALVSWFLLVTSGCRFYSHIKSPTFWFASLVFSVFLIISLLAFALTIDIARNWMVQNPVRTILILIVFVGLISFLSPALVKRSVGEDPTLGKTYLKVLGILIVFTVGLYILQFSSAQSALELKFLGLNPTVSSENKCHVFLDTYKGKGIFYNVEENAPTIKSFEQTTLVRVDTIENCDKG</sequence>
<evidence type="ECO:0000256" key="1">
    <source>
        <dbReference type="SAM" id="Phobius"/>
    </source>
</evidence>
<organism evidence="2 3">
    <name type="scientific">Limimonas halophila</name>
    <dbReference type="NCBI Taxonomy" id="1082479"/>
    <lineage>
        <taxon>Bacteria</taxon>
        <taxon>Pseudomonadati</taxon>
        <taxon>Pseudomonadota</taxon>
        <taxon>Alphaproteobacteria</taxon>
        <taxon>Rhodospirillales</taxon>
        <taxon>Rhodovibrionaceae</taxon>
        <taxon>Limimonas</taxon>
    </lineage>
</organism>
<gene>
    <name evidence="2" type="ORF">SAMN05216241_101223</name>
</gene>
<keyword evidence="3" id="KW-1185">Reference proteome</keyword>
<feature type="transmembrane region" description="Helical" evidence="1">
    <location>
        <begin position="184"/>
        <end position="202"/>
    </location>
</feature>
<name>A0A1G7LFB8_9PROT</name>
<feature type="transmembrane region" description="Helical" evidence="1">
    <location>
        <begin position="150"/>
        <end position="172"/>
    </location>
</feature>
<proteinExistence type="predicted"/>
<dbReference type="EMBL" id="FNCE01000001">
    <property type="protein sequence ID" value="SDF48024.1"/>
    <property type="molecule type" value="Genomic_DNA"/>
</dbReference>
<feature type="transmembrane region" description="Helical" evidence="1">
    <location>
        <begin position="78"/>
        <end position="103"/>
    </location>
</feature>
<dbReference type="AlphaFoldDB" id="A0A1G7LFB8"/>
<feature type="transmembrane region" description="Helical" evidence="1">
    <location>
        <begin position="115"/>
        <end position="138"/>
    </location>
</feature>
<keyword evidence="1" id="KW-1133">Transmembrane helix</keyword>
<keyword evidence="1" id="KW-0812">Transmembrane</keyword>
<protein>
    <submittedName>
        <fullName evidence="2">Uncharacterized protein</fullName>
    </submittedName>
</protein>
<reference evidence="2 3" key="1">
    <citation type="submission" date="2016-10" db="EMBL/GenBank/DDBJ databases">
        <authorList>
            <person name="de Groot N.N."/>
        </authorList>
    </citation>
    <scope>NUCLEOTIDE SEQUENCE [LARGE SCALE GENOMIC DNA]</scope>
    <source>
        <strain evidence="2 3">DSM 25584</strain>
    </source>
</reference>
<evidence type="ECO:0000313" key="2">
    <source>
        <dbReference type="EMBL" id="SDF48024.1"/>
    </source>
</evidence>